<name>A0A8S9YLW3_9TREM</name>
<dbReference type="AlphaFoldDB" id="A0A8S9YLW3"/>
<dbReference type="Proteomes" id="UP000822476">
    <property type="component" value="Unassembled WGS sequence"/>
</dbReference>
<protein>
    <submittedName>
        <fullName evidence="1">Uncharacterized protein</fullName>
    </submittedName>
</protein>
<sequence length="80" mass="9197">MLSILENFLNSQRISYSGETFCRTRKHVTRYGSEAIRANAKWLTNVDLCRSMLNTSVVLLNGIHSERMACYSQCCGVWFN</sequence>
<gene>
    <name evidence="1" type="ORF">EG68_07452</name>
</gene>
<organism evidence="1 2">
    <name type="scientific">Paragonimus skrjabini miyazakii</name>
    <dbReference type="NCBI Taxonomy" id="59628"/>
    <lineage>
        <taxon>Eukaryota</taxon>
        <taxon>Metazoa</taxon>
        <taxon>Spiralia</taxon>
        <taxon>Lophotrochozoa</taxon>
        <taxon>Platyhelminthes</taxon>
        <taxon>Trematoda</taxon>
        <taxon>Digenea</taxon>
        <taxon>Plagiorchiida</taxon>
        <taxon>Troglotremata</taxon>
        <taxon>Troglotrematidae</taxon>
        <taxon>Paragonimus</taxon>
    </lineage>
</organism>
<evidence type="ECO:0000313" key="2">
    <source>
        <dbReference type="Proteomes" id="UP000822476"/>
    </source>
</evidence>
<accession>A0A8S9YLW3</accession>
<dbReference type="EMBL" id="JTDE01003690">
    <property type="protein sequence ID" value="KAF7255764.1"/>
    <property type="molecule type" value="Genomic_DNA"/>
</dbReference>
<keyword evidence="2" id="KW-1185">Reference proteome</keyword>
<evidence type="ECO:0000313" key="1">
    <source>
        <dbReference type="EMBL" id="KAF7255764.1"/>
    </source>
</evidence>
<proteinExistence type="predicted"/>
<reference evidence="1" key="1">
    <citation type="submission" date="2019-07" db="EMBL/GenBank/DDBJ databases">
        <title>Annotation for the trematode Paragonimus miyazaki's.</title>
        <authorList>
            <person name="Choi Y.-J."/>
        </authorList>
    </citation>
    <scope>NUCLEOTIDE SEQUENCE</scope>
    <source>
        <strain evidence="1">Japan</strain>
    </source>
</reference>
<comment type="caution">
    <text evidence="1">The sequence shown here is derived from an EMBL/GenBank/DDBJ whole genome shotgun (WGS) entry which is preliminary data.</text>
</comment>